<reference evidence="1" key="1">
    <citation type="journal article" date="2021" name="Proc. Natl. Acad. Sci. U.S.A.">
        <title>A Catalog of Tens of Thousands of Viruses from Human Metagenomes Reveals Hidden Associations with Chronic Diseases.</title>
        <authorList>
            <person name="Tisza M.J."/>
            <person name="Buck C.B."/>
        </authorList>
    </citation>
    <scope>NUCLEOTIDE SEQUENCE</scope>
    <source>
        <strain evidence="1">CtdDI2</strain>
    </source>
</reference>
<organism evidence="1">
    <name type="scientific">Podoviridae sp. ctdDI2</name>
    <dbReference type="NCBI Taxonomy" id="2826567"/>
    <lineage>
        <taxon>Viruses</taxon>
        <taxon>Duplodnaviria</taxon>
        <taxon>Heunggongvirae</taxon>
        <taxon>Uroviricota</taxon>
        <taxon>Caudoviricetes</taxon>
    </lineage>
</organism>
<name>A0A8S5NPT4_9CAUD</name>
<evidence type="ECO:0000313" key="1">
    <source>
        <dbReference type="EMBL" id="DAD96821.1"/>
    </source>
</evidence>
<sequence length="444" mass="49379">MLLSIPQKDLPSEVVKDFWADTDTLTAGPDGLVAHSSRFSTHYASVKKAKGYSDVELLAKVKIDTTAYKQGLLVIRGNVYYDENKKKKVDSGYVLALQEGGRNTMYMKVDKAQGEFSDAILVPFPTEWNWYRFSVKGTTVKAKFWRDGYPEPAWQIVINDNTWISDSNGSVGIAHFSGGNVAYNYIAASTESRPAPMPGEYASTYVNPRPEPELGYWGAPGLRPLGAILPVKNTPKVYVLTPQRAIERLTISRPALTAEGPKYNLKGRRGWVHLVTKAKPVLTYVPPVPGELRPVQAVERLTIRQPTLTHAGPVYALSGNKITTRMSISSPALTALTAAYMQPQGINIRVGISSPNVIFIPKPEILELIPSPVSMRLTITRTNDLLDPSVYNIEYKQYKPDYVGIKAYEGETLNIDRYRPDTIEAGKIDSIELNTNRYKQIVIK</sequence>
<protein>
    <submittedName>
        <fullName evidence="1">Uncharacterized protein</fullName>
    </submittedName>
</protein>
<proteinExistence type="predicted"/>
<dbReference type="EMBL" id="BK015224">
    <property type="protein sequence ID" value="DAD96821.1"/>
    <property type="molecule type" value="Genomic_DNA"/>
</dbReference>
<accession>A0A8S5NPT4</accession>
<dbReference type="Gene3D" id="2.60.120.560">
    <property type="entry name" value="Exo-inulinase, domain 1"/>
    <property type="match status" value="1"/>
</dbReference>